<evidence type="ECO:0000256" key="1">
    <source>
        <dbReference type="SAM" id="SignalP"/>
    </source>
</evidence>
<dbReference type="Gene3D" id="3.10.450.50">
    <property type="match status" value="1"/>
</dbReference>
<dbReference type="Proteomes" id="UP000237640">
    <property type="component" value="Unassembled WGS sequence"/>
</dbReference>
<dbReference type="Pfam" id="PF12893">
    <property type="entry name" value="Lumazine_bd_2"/>
    <property type="match status" value="1"/>
</dbReference>
<proteinExistence type="predicted"/>
<keyword evidence="1" id="KW-0732">Signal</keyword>
<dbReference type="InterPro" id="IPR032710">
    <property type="entry name" value="NTF2-like_dom_sf"/>
</dbReference>
<dbReference type="RefSeq" id="WP_106146166.1">
    <property type="nucleotide sequence ID" value="NZ_PVYX01000002.1"/>
</dbReference>
<keyword evidence="3" id="KW-1185">Reference proteome</keyword>
<dbReference type="InterPro" id="IPR039437">
    <property type="entry name" value="FrzH/put_lumazine-bd"/>
</dbReference>
<dbReference type="OrthoDB" id="5732224at2"/>
<reference evidence="2 3" key="1">
    <citation type="submission" date="2018-03" db="EMBL/GenBank/DDBJ databases">
        <title>Genomic Encyclopedia of Archaeal and Bacterial Type Strains, Phase II (KMG-II): from individual species to whole genera.</title>
        <authorList>
            <person name="Goeker M."/>
        </authorList>
    </citation>
    <scope>NUCLEOTIDE SEQUENCE [LARGE SCALE GENOMIC DNA]</scope>
    <source>
        <strain evidence="2 3">DSM 25027</strain>
    </source>
</reference>
<gene>
    <name evidence="2" type="ORF">CLV81_3181</name>
</gene>
<feature type="chain" id="PRO_5015610702" evidence="1">
    <location>
        <begin position="24"/>
        <end position="152"/>
    </location>
</feature>
<evidence type="ECO:0000313" key="3">
    <source>
        <dbReference type="Proteomes" id="UP000237640"/>
    </source>
</evidence>
<comment type="caution">
    <text evidence="2">The sequence shown here is derived from an EMBL/GenBank/DDBJ whole genome shotgun (WGS) entry which is preliminary data.</text>
</comment>
<organism evidence="2 3">
    <name type="scientific">Flagellimonas meridianipacifica</name>
    <dbReference type="NCBI Taxonomy" id="1080225"/>
    <lineage>
        <taxon>Bacteria</taxon>
        <taxon>Pseudomonadati</taxon>
        <taxon>Bacteroidota</taxon>
        <taxon>Flavobacteriia</taxon>
        <taxon>Flavobacteriales</taxon>
        <taxon>Flavobacteriaceae</taxon>
        <taxon>Flagellimonas</taxon>
    </lineage>
</organism>
<sequence length="152" mass="17681">MKLSFLLWIPVVFLFLLSFSAQGQTKADSLAIKQVALDYIESQHNVNPTQFERAAHPRMVKRTFWTNKKTGKEYLRETFTDAMVLLAETYNLDGDAFPENPKKEVIILDIFDKTASVKLIADEWIDYMHIVKLNGTWQLVNVLWQFNDSNDH</sequence>
<evidence type="ECO:0000313" key="2">
    <source>
        <dbReference type="EMBL" id="PRX54777.1"/>
    </source>
</evidence>
<name>A0A2T0MBB0_9FLAO</name>
<dbReference type="SUPFAM" id="SSF54427">
    <property type="entry name" value="NTF2-like"/>
    <property type="match status" value="1"/>
</dbReference>
<accession>A0A2T0MBB0</accession>
<dbReference type="EMBL" id="PVYX01000002">
    <property type="protein sequence ID" value="PRX54777.1"/>
    <property type="molecule type" value="Genomic_DNA"/>
</dbReference>
<feature type="signal peptide" evidence="1">
    <location>
        <begin position="1"/>
        <end position="23"/>
    </location>
</feature>
<protein>
    <submittedName>
        <fullName evidence="2">Putative lumazine-binding protein</fullName>
    </submittedName>
</protein>
<dbReference type="AlphaFoldDB" id="A0A2T0MBB0"/>